<dbReference type="Gene3D" id="3.40.630.30">
    <property type="match status" value="1"/>
</dbReference>
<evidence type="ECO:0000313" key="2">
    <source>
        <dbReference type="EMBL" id="SHJ22267.1"/>
    </source>
</evidence>
<evidence type="ECO:0000259" key="1">
    <source>
        <dbReference type="PROSITE" id="PS51186"/>
    </source>
</evidence>
<dbReference type="PROSITE" id="PS51186">
    <property type="entry name" value="GNAT"/>
    <property type="match status" value="1"/>
</dbReference>
<proteinExistence type="predicted"/>
<accession>A0A1M6HJ95</accession>
<keyword evidence="2" id="KW-0808">Transferase</keyword>
<dbReference type="SUPFAM" id="SSF55729">
    <property type="entry name" value="Acyl-CoA N-acyltransferases (Nat)"/>
    <property type="match status" value="1"/>
</dbReference>
<feature type="domain" description="N-acetyltransferase" evidence="1">
    <location>
        <begin position="53"/>
        <end position="191"/>
    </location>
</feature>
<dbReference type="InterPro" id="IPR016181">
    <property type="entry name" value="Acyl_CoA_acyltransferase"/>
</dbReference>
<evidence type="ECO:0000313" key="3">
    <source>
        <dbReference type="Proteomes" id="UP000184292"/>
    </source>
</evidence>
<name>A0A1M6HJ95_9RHOB</name>
<sequence>MTQTDRATDRTREEGAVIMDTPADQVTIRGDRFDLRPPRRSDEGLLTMYAGDPRVATMTRSIPHPLPPGAVEAFLRRALAADRVEDVWIIDGSAQGLSEVMGLVSFERMDRDQSRVGYWVAPAFWNTGVATGAVQALIAANPHGAATIFAEVFQDNPNSARVLTNCGFDYLGDAEAYSVARGTCVPTWTYTLRAGR</sequence>
<organism evidence="2 3">
    <name type="scientific">Wenxinia saemankumensis</name>
    <dbReference type="NCBI Taxonomy" id="1447782"/>
    <lineage>
        <taxon>Bacteria</taxon>
        <taxon>Pseudomonadati</taxon>
        <taxon>Pseudomonadota</taxon>
        <taxon>Alphaproteobacteria</taxon>
        <taxon>Rhodobacterales</taxon>
        <taxon>Roseobacteraceae</taxon>
        <taxon>Wenxinia</taxon>
    </lineage>
</organism>
<dbReference type="GO" id="GO:0016747">
    <property type="term" value="F:acyltransferase activity, transferring groups other than amino-acyl groups"/>
    <property type="evidence" value="ECO:0007669"/>
    <property type="project" value="InterPro"/>
</dbReference>
<dbReference type="InterPro" id="IPR000182">
    <property type="entry name" value="GNAT_dom"/>
</dbReference>
<dbReference type="Pfam" id="PF13302">
    <property type="entry name" value="Acetyltransf_3"/>
    <property type="match status" value="1"/>
</dbReference>
<dbReference type="STRING" id="1447782.SAMN05444417_3258"/>
<keyword evidence="3" id="KW-1185">Reference proteome</keyword>
<dbReference type="Proteomes" id="UP000184292">
    <property type="component" value="Unassembled WGS sequence"/>
</dbReference>
<dbReference type="PANTHER" id="PTHR43328">
    <property type="entry name" value="ACETYLTRANSFERASE-RELATED"/>
    <property type="match status" value="1"/>
</dbReference>
<dbReference type="AlphaFoldDB" id="A0A1M6HJ95"/>
<dbReference type="PANTHER" id="PTHR43328:SF1">
    <property type="entry name" value="N-ACETYLTRANSFERASE DOMAIN-CONTAINING PROTEIN"/>
    <property type="match status" value="1"/>
</dbReference>
<dbReference type="EMBL" id="FQYO01000006">
    <property type="protein sequence ID" value="SHJ22267.1"/>
    <property type="molecule type" value="Genomic_DNA"/>
</dbReference>
<gene>
    <name evidence="2" type="ORF">SAMN05444417_3258</name>
</gene>
<reference evidence="2 3" key="1">
    <citation type="submission" date="2016-11" db="EMBL/GenBank/DDBJ databases">
        <authorList>
            <person name="Jaros S."/>
            <person name="Januszkiewicz K."/>
            <person name="Wedrychowicz H."/>
        </authorList>
    </citation>
    <scope>NUCLEOTIDE SEQUENCE [LARGE SCALE GENOMIC DNA]</scope>
    <source>
        <strain evidence="2 3">DSM 100565</strain>
    </source>
</reference>
<protein>
    <submittedName>
        <fullName evidence="2">Protein N-acetyltransferase, RimJ/RimL family</fullName>
    </submittedName>
</protein>